<evidence type="ECO:0000313" key="1">
    <source>
        <dbReference type="EMBL" id="DAD98067.1"/>
    </source>
</evidence>
<protein>
    <submittedName>
        <fullName evidence="1">Uncharacterized protein</fullName>
    </submittedName>
</protein>
<accession>A0A8S5NVM7</accession>
<proteinExistence type="predicted"/>
<reference evidence="1" key="1">
    <citation type="journal article" date="2021" name="Proc. Natl. Acad. Sci. U.S.A.">
        <title>A Catalog of Tens of Thousands of Viruses from Human Metagenomes Reveals Hidden Associations with Chronic Diseases.</title>
        <authorList>
            <person name="Tisza M.J."/>
            <person name="Buck C.B."/>
        </authorList>
    </citation>
    <scope>NUCLEOTIDE SEQUENCE</scope>
    <source>
        <strain evidence="1">CtQ091</strain>
    </source>
</reference>
<sequence>MDCIPSPSCRFLEHVRLICVGKHEGDSILLLHRRNA</sequence>
<dbReference type="EMBL" id="BK015252">
    <property type="protein sequence ID" value="DAD98067.1"/>
    <property type="molecule type" value="Genomic_DNA"/>
</dbReference>
<name>A0A8S5NVM7_9CAUD</name>
<organism evidence="1">
    <name type="scientific">Siphoviridae sp. ctQ091</name>
    <dbReference type="NCBI Taxonomy" id="2825490"/>
    <lineage>
        <taxon>Viruses</taxon>
        <taxon>Duplodnaviria</taxon>
        <taxon>Heunggongvirae</taxon>
        <taxon>Uroviricota</taxon>
        <taxon>Caudoviricetes</taxon>
    </lineage>
</organism>